<comment type="caution">
    <text evidence="7">The sequence shown here is derived from an EMBL/GenBank/DDBJ whole genome shotgun (WGS) entry which is preliminary data.</text>
</comment>
<comment type="subcellular location">
    <subcellularLocation>
        <location evidence="5">Cytoplasm</location>
    </subcellularLocation>
</comment>
<dbReference type="Gene3D" id="3.40.630.30">
    <property type="match status" value="1"/>
</dbReference>
<keyword evidence="4 7" id="KW-0012">Acyltransferase</keyword>
<keyword evidence="3 7" id="KW-0808">Transferase</keyword>
<evidence type="ECO:0000256" key="5">
    <source>
        <dbReference type="RuleBase" id="RU363094"/>
    </source>
</evidence>
<dbReference type="GO" id="GO:0008999">
    <property type="term" value="F:protein-N-terminal-alanine acetyltransferase activity"/>
    <property type="evidence" value="ECO:0007669"/>
    <property type="project" value="UniProtKB-EC"/>
</dbReference>
<dbReference type="InterPro" id="IPR006464">
    <property type="entry name" value="AcTrfase_RimI/Ard1"/>
</dbReference>
<dbReference type="CDD" id="cd04301">
    <property type="entry name" value="NAT_SF"/>
    <property type="match status" value="1"/>
</dbReference>
<gene>
    <name evidence="7" type="primary">rimI</name>
    <name evidence="7" type="ORF">DBW96_04245</name>
</gene>
<reference evidence="7 8" key="1">
    <citation type="journal article" date="2018" name="Microbiome">
        <title>Fine metagenomic profile of the Mediterranean stratified and mixed water columns revealed by assembly and recruitment.</title>
        <authorList>
            <person name="Haro-Moreno J.M."/>
            <person name="Lopez-Perez M."/>
            <person name="De La Torre J.R."/>
            <person name="Picazo A."/>
            <person name="Camacho A."/>
            <person name="Rodriguez-Valera F."/>
        </authorList>
    </citation>
    <scope>NUCLEOTIDE SEQUENCE [LARGE SCALE GENOMIC DNA]</scope>
    <source>
        <strain evidence="7">MED-G82</strain>
    </source>
</reference>
<dbReference type="InterPro" id="IPR000182">
    <property type="entry name" value="GNAT_dom"/>
</dbReference>
<dbReference type="PANTHER" id="PTHR43420">
    <property type="entry name" value="ACETYLTRANSFERASE"/>
    <property type="match status" value="1"/>
</dbReference>
<feature type="domain" description="N-acetyltransferase" evidence="6">
    <location>
        <begin position="2"/>
        <end position="146"/>
    </location>
</feature>
<evidence type="ECO:0000313" key="8">
    <source>
        <dbReference type="Proteomes" id="UP000253307"/>
    </source>
</evidence>
<dbReference type="Proteomes" id="UP000253307">
    <property type="component" value="Unassembled WGS sequence"/>
</dbReference>
<dbReference type="GO" id="GO:0005737">
    <property type="term" value="C:cytoplasm"/>
    <property type="evidence" value="ECO:0007669"/>
    <property type="project" value="UniProtKB-SubCell"/>
</dbReference>
<evidence type="ECO:0000256" key="1">
    <source>
        <dbReference type="ARBA" id="ARBA00005395"/>
    </source>
</evidence>
<dbReference type="Pfam" id="PF00583">
    <property type="entry name" value="Acetyltransf_1"/>
    <property type="match status" value="1"/>
</dbReference>
<dbReference type="EMBL" id="QOPE01000037">
    <property type="protein sequence ID" value="RCL39746.1"/>
    <property type="molecule type" value="Genomic_DNA"/>
</dbReference>
<accession>A0A368BSR7</accession>
<evidence type="ECO:0000256" key="2">
    <source>
        <dbReference type="ARBA" id="ARBA00022490"/>
    </source>
</evidence>
<comment type="catalytic activity">
    <reaction evidence="5">
        <text>N-terminal L-alanyl-[ribosomal protein bS18] + acetyl-CoA = N-terminal N(alpha)-acetyl-L-alanyl-[ribosomal protein bS18] + CoA + H(+)</text>
        <dbReference type="Rhea" id="RHEA:43756"/>
        <dbReference type="Rhea" id="RHEA-COMP:10676"/>
        <dbReference type="Rhea" id="RHEA-COMP:10677"/>
        <dbReference type="ChEBI" id="CHEBI:15378"/>
        <dbReference type="ChEBI" id="CHEBI:57287"/>
        <dbReference type="ChEBI" id="CHEBI:57288"/>
        <dbReference type="ChEBI" id="CHEBI:64718"/>
        <dbReference type="ChEBI" id="CHEBI:83683"/>
        <dbReference type="EC" id="2.3.1.266"/>
    </reaction>
</comment>
<dbReference type="AlphaFoldDB" id="A0A368BSR7"/>
<evidence type="ECO:0000256" key="4">
    <source>
        <dbReference type="ARBA" id="ARBA00023315"/>
    </source>
</evidence>
<organism evidence="7 8">
    <name type="scientific">SAR86 cluster bacterium</name>
    <dbReference type="NCBI Taxonomy" id="2030880"/>
    <lineage>
        <taxon>Bacteria</taxon>
        <taxon>Pseudomonadati</taxon>
        <taxon>Pseudomonadota</taxon>
        <taxon>Gammaproteobacteria</taxon>
        <taxon>SAR86 cluster</taxon>
    </lineage>
</organism>
<evidence type="ECO:0000259" key="6">
    <source>
        <dbReference type="PROSITE" id="PS51186"/>
    </source>
</evidence>
<evidence type="ECO:0000313" key="7">
    <source>
        <dbReference type="EMBL" id="RCL39746.1"/>
    </source>
</evidence>
<keyword evidence="2 5" id="KW-0963">Cytoplasm</keyword>
<protein>
    <recommendedName>
        <fullName evidence="5">[Ribosomal protein bS18]-alanine N-acetyltransferase</fullName>
        <ecNumber evidence="5">2.3.1.266</ecNumber>
    </recommendedName>
</protein>
<comment type="function">
    <text evidence="5">Acetylates the N-terminal alanine of ribosomal protein bS18.</text>
</comment>
<evidence type="ECO:0000256" key="3">
    <source>
        <dbReference type="ARBA" id="ARBA00022679"/>
    </source>
</evidence>
<sequence length="146" mass="16553">MTNIRLSNPSDLKSLLVIENNTNPSPWTEKQMQSSFDVGHHSFLCEDNNKNVIGFVIYVAVEQEVHLLNIAVDNNYQRKGIGSILVNHLKKQVQAIGITLIALEVRVSNTNAISFYKKHNFIEDAIRANYYSKPKPEDALLMSVRL</sequence>
<dbReference type="SUPFAM" id="SSF55729">
    <property type="entry name" value="Acyl-CoA N-acyltransferases (Nat)"/>
    <property type="match status" value="1"/>
</dbReference>
<dbReference type="EC" id="2.3.1.266" evidence="5"/>
<dbReference type="PROSITE" id="PS51186">
    <property type="entry name" value="GNAT"/>
    <property type="match status" value="1"/>
</dbReference>
<dbReference type="PANTHER" id="PTHR43420:SF44">
    <property type="entry name" value="ACETYLTRANSFERASE YPEA"/>
    <property type="match status" value="1"/>
</dbReference>
<dbReference type="InterPro" id="IPR050680">
    <property type="entry name" value="YpeA/RimI_acetyltransf"/>
</dbReference>
<proteinExistence type="inferred from homology"/>
<name>A0A368BSR7_9GAMM</name>
<dbReference type="InterPro" id="IPR016181">
    <property type="entry name" value="Acyl_CoA_acyltransferase"/>
</dbReference>
<dbReference type="NCBIfam" id="TIGR01575">
    <property type="entry name" value="rimI"/>
    <property type="match status" value="1"/>
</dbReference>
<comment type="similarity">
    <text evidence="1 5">Belongs to the acetyltransferase family. RimI subfamily.</text>
</comment>